<evidence type="ECO:0000313" key="6">
    <source>
        <dbReference type="Proteomes" id="UP001609175"/>
    </source>
</evidence>
<keyword evidence="2" id="KW-1133">Transmembrane helix</keyword>
<dbReference type="Pfam" id="PF14012">
    <property type="entry name" value="DUF4229"/>
    <property type="match status" value="1"/>
</dbReference>
<evidence type="ECO:0000313" key="7">
    <source>
        <dbReference type="Proteomes" id="UP001609176"/>
    </source>
</evidence>
<feature type="transmembrane region" description="Helical" evidence="2">
    <location>
        <begin position="21"/>
        <end position="44"/>
    </location>
</feature>
<organism evidence="3 6">
    <name type="scientific">Antrihabitans spumae</name>
    <dbReference type="NCBI Taxonomy" id="3373370"/>
    <lineage>
        <taxon>Bacteria</taxon>
        <taxon>Bacillati</taxon>
        <taxon>Actinomycetota</taxon>
        <taxon>Actinomycetes</taxon>
        <taxon>Mycobacteriales</taxon>
        <taxon>Nocardiaceae</taxon>
        <taxon>Antrihabitans</taxon>
    </lineage>
</organism>
<keyword evidence="8" id="KW-1185">Reference proteome</keyword>
<name>A0ABW7JUJ7_9NOCA</name>
<dbReference type="EMBL" id="JBIMSP010000001">
    <property type="protein sequence ID" value="MFH5240422.1"/>
    <property type="molecule type" value="Genomic_DNA"/>
</dbReference>
<feature type="region of interest" description="Disordered" evidence="1">
    <location>
        <begin position="95"/>
        <end position="114"/>
    </location>
</feature>
<dbReference type="InterPro" id="IPR025323">
    <property type="entry name" value="DUF4229"/>
</dbReference>
<feature type="transmembrane region" description="Helical" evidence="2">
    <location>
        <begin position="56"/>
        <end position="76"/>
    </location>
</feature>
<evidence type="ECO:0000313" key="8">
    <source>
        <dbReference type="Proteomes" id="UP001609219"/>
    </source>
</evidence>
<proteinExistence type="predicted"/>
<dbReference type="EMBL" id="JBIMSN010000003">
    <property type="protein sequence ID" value="MFH5227162.1"/>
    <property type="molecule type" value="Genomic_DNA"/>
</dbReference>
<dbReference type="EMBL" id="JBIMSO010000133">
    <property type="protein sequence ID" value="MFH5211686.1"/>
    <property type="molecule type" value="Genomic_DNA"/>
</dbReference>
<evidence type="ECO:0000313" key="3">
    <source>
        <dbReference type="EMBL" id="MFH5211686.1"/>
    </source>
</evidence>
<evidence type="ECO:0000256" key="2">
    <source>
        <dbReference type="SAM" id="Phobius"/>
    </source>
</evidence>
<dbReference type="Proteomes" id="UP001609176">
    <property type="component" value="Unassembled WGS sequence"/>
</dbReference>
<comment type="caution">
    <text evidence="3">The sequence shown here is derived from an EMBL/GenBank/DDBJ whole genome shotgun (WGS) entry which is preliminary data.</text>
</comment>
<sequence length="114" mass="12205">MSETKGDDSTPSKRPAAGGKLARDLALYTVARLGLVAVIAAVIYGGGKVAGIEVPILVILIFAILIALPLSLVLFASLRRRVNESIAAVDERRRRDKAELRSKLRGDRPAGSRE</sequence>
<evidence type="ECO:0000256" key="1">
    <source>
        <dbReference type="SAM" id="MobiDB-lite"/>
    </source>
</evidence>
<accession>A0ABW7JUJ7</accession>
<protein>
    <submittedName>
        <fullName evidence="3">DUF4229 domain-containing protein</fullName>
    </submittedName>
</protein>
<gene>
    <name evidence="5" type="ORF">ACHIPV_00785</name>
    <name evidence="3" type="ORF">ACHIPZ_26310</name>
    <name evidence="4" type="ORF">ACHIRB_00935</name>
</gene>
<keyword evidence="2" id="KW-0812">Transmembrane</keyword>
<evidence type="ECO:0000313" key="5">
    <source>
        <dbReference type="EMBL" id="MFH5240422.1"/>
    </source>
</evidence>
<evidence type="ECO:0000313" key="4">
    <source>
        <dbReference type="EMBL" id="MFH5227162.1"/>
    </source>
</evidence>
<dbReference type="RefSeq" id="WP_395118368.1">
    <property type="nucleotide sequence ID" value="NZ_JBIMSN010000003.1"/>
</dbReference>
<keyword evidence="2" id="KW-0472">Membrane</keyword>
<dbReference type="Proteomes" id="UP001609175">
    <property type="component" value="Unassembled WGS sequence"/>
</dbReference>
<reference evidence="6 7" key="1">
    <citation type="submission" date="2024-10" db="EMBL/GenBank/DDBJ databases">
        <authorList>
            <person name="Riesco R."/>
        </authorList>
    </citation>
    <scope>NUCLEOTIDE SEQUENCE [LARGE SCALE GENOMIC DNA]</scope>
    <source>
        <strain evidence="5 7">NCIMB 15448</strain>
        <strain evidence="3 6">NCIMB 15449</strain>
        <strain evidence="4 8">NCIMB 15450</strain>
    </source>
</reference>
<dbReference type="Proteomes" id="UP001609219">
    <property type="component" value="Unassembled WGS sequence"/>
</dbReference>